<dbReference type="AlphaFoldDB" id="A0A1I4JJI2"/>
<dbReference type="EMBL" id="FOTQ01000001">
    <property type="protein sequence ID" value="SFL66719.1"/>
    <property type="molecule type" value="Genomic_DNA"/>
</dbReference>
<keyword evidence="5 8" id="KW-0479">Metal-binding</keyword>
<dbReference type="SUPFAM" id="SSF46626">
    <property type="entry name" value="Cytochrome c"/>
    <property type="match status" value="1"/>
</dbReference>
<keyword evidence="7 8" id="KW-0408">Iron</keyword>
<keyword evidence="6" id="KW-0249">Electron transport</keyword>
<evidence type="ECO:0000256" key="8">
    <source>
        <dbReference type="PROSITE-ProRule" id="PRU00433"/>
    </source>
</evidence>
<sequence>MKQAGMAAILGGAALIATVGAGVAEGFLPYENTGAVARGQAIYVENCASCHGANLEGEDNWRDRGADGLMPAPPHDESGHTWHHPDQVLFAITKYGTAKVVGQGYESNMPGFEDVLSDEQILEVLAYIKSTWPARVIDMHNARNGG</sequence>
<evidence type="ECO:0000313" key="11">
    <source>
        <dbReference type="Proteomes" id="UP000199144"/>
    </source>
</evidence>
<feature type="domain" description="Cytochrome c" evidence="9">
    <location>
        <begin position="34"/>
        <end position="132"/>
    </location>
</feature>
<keyword evidence="3 8" id="KW-0349">Heme</keyword>
<evidence type="ECO:0000256" key="7">
    <source>
        <dbReference type="ARBA" id="ARBA00023004"/>
    </source>
</evidence>
<evidence type="ECO:0000256" key="3">
    <source>
        <dbReference type="ARBA" id="ARBA00022617"/>
    </source>
</evidence>
<dbReference type="Gene3D" id="1.10.760.10">
    <property type="entry name" value="Cytochrome c-like domain"/>
    <property type="match status" value="1"/>
</dbReference>
<keyword evidence="4" id="KW-0679">Respiratory chain</keyword>
<evidence type="ECO:0000256" key="4">
    <source>
        <dbReference type="ARBA" id="ARBA00022660"/>
    </source>
</evidence>
<evidence type="ECO:0000313" key="10">
    <source>
        <dbReference type="EMBL" id="SFL66719.1"/>
    </source>
</evidence>
<dbReference type="GO" id="GO:0020037">
    <property type="term" value="F:heme binding"/>
    <property type="evidence" value="ECO:0007669"/>
    <property type="project" value="InterPro"/>
</dbReference>
<protein>
    <submittedName>
        <fullName evidence="10">Cytochrome c, mono-and diheme variants</fullName>
    </submittedName>
</protein>
<dbReference type="InterPro" id="IPR051459">
    <property type="entry name" value="Cytochrome_c-type_DH"/>
</dbReference>
<dbReference type="PRINTS" id="PR00605">
    <property type="entry name" value="CYTCHROMECIC"/>
</dbReference>
<dbReference type="PANTHER" id="PTHR35008:SF4">
    <property type="entry name" value="BLL4482 PROTEIN"/>
    <property type="match status" value="1"/>
</dbReference>
<reference evidence="10 11" key="1">
    <citation type="submission" date="2016-10" db="EMBL/GenBank/DDBJ databases">
        <authorList>
            <person name="de Groot N.N."/>
        </authorList>
    </citation>
    <scope>NUCLEOTIDE SEQUENCE [LARGE SCALE GENOMIC DNA]</scope>
    <source>
        <strain evidence="10 11">DSM 15283</strain>
    </source>
</reference>
<dbReference type="RefSeq" id="WP_093091512.1">
    <property type="nucleotide sequence ID" value="NZ_FOTQ01000001.1"/>
</dbReference>
<comment type="cofactor">
    <cofactor evidence="1">
        <name>heme c</name>
        <dbReference type="ChEBI" id="CHEBI:61717"/>
    </cofactor>
</comment>
<dbReference type="InterPro" id="IPR009056">
    <property type="entry name" value="Cyt_c-like_dom"/>
</dbReference>
<dbReference type="OrthoDB" id="9811281at2"/>
<dbReference type="Pfam" id="PF00034">
    <property type="entry name" value="Cytochrom_C"/>
    <property type="match status" value="1"/>
</dbReference>
<dbReference type="GO" id="GO:0005506">
    <property type="term" value="F:iron ion binding"/>
    <property type="evidence" value="ECO:0007669"/>
    <property type="project" value="InterPro"/>
</dbReference>
<accession>A0A1I4JJI2</accession>
<organism evidence="10 11">
    <name type="scientific">Shimia aestuarii</name>
    <dbReference type="NCBI Taxonomy" id="254406"/>
    <lineage>
        <taxon>Bacteria</taxon>
        <taxon>Pseudomonadati</taxon>
        <taxon>Pseudomonadota</taxon>
        <taxon>Alphaproteobacteria</taxon>
        <taxon>Rhodobacterales</taxon>
        <taxon>Roseobacteraceae</taxon>
    </lineage>
</organism>
<dbReference type="STRING" id="254406.SAMN04488042_1011052"/>
<gene>
    <name evidence="10" type="ORF">SAMN04488042_1011052</name>
</gene>
<evidence type="ECO:0000256" key="1">
    <source>
        <dbReference type="ARBA" id="ARBA00001926"/>
    </source>
</evidence>
<proteinExistence type="predicted"/>
<evidence type="ECO:0000256" key="2">
    <source>
        <dbReference type="ARBA" id="ARBA00022448"/>
    </source>
</evidence>
<name>A0A1I4JJI2_9RHOB</name>
<keyword evidence="11" id="KW-1185">Reference proteome</keyword>
<keyword evidence="2" id="KW-0813">Transport</keyword>
<evidence type="ECO:0000256" key="5">
    <source>
        <dbReference type="ARBA" id="ARBA00022723"/>
    </source>
</evidence>
<dbReference type="PROSITE" id="PS51007">
    <property type="entry name" value="CYTC"/>
    <property type="match status" value="1"/>
</dbReference>
<evidence type="ECO:0000259" key="9">
    <source>
        <dbReference type="PROSITE" id="PS51007"/>
    </source>
</evidence>
<dbReference type="Proteomes" id="UP000199144">
    <property type="component" value="Unassembled WGS sequence"/>
</dbReference>
<evidence type="ECO:0000256" key="6">
    <source>
        <dbReference type="ARBA" id="ARBA00022982"/>
    </source>
</evidence>
<dbReference type="InterPro" id="IPR036909">
    <property type="entry name" value="Cyt_c-like_dom_sf"/>
</dbReference>
<dbReference type="PANTHER" id="PTHR35008">
    <property type="entry name" value="BLL4482 PROTEIN-RELATED"/>
    <property type="match status" value="1"/>
</dbReference>
<dbReference type="GO" id="GO:0009055">
    <property type="term" value="F:electron transfer activity"/>
    <property type="evidence" value="ECO:0007669"/>
    <property type="project" value="InterPro"/>
</dbReference>
<dbReference type="InterPro" id="IPR008168">
    <property type="entry name" value="Cyt_C_IC"/>
</dbReference>